<reference evidence="3 4" key="1">
    <citation type="journal article" date="2016" name="Nat. Commun.">
        <title>Thousands of microbial genomes shed light on interconnected biogeochemical processes in an aquifer system.</title>
        <authorList>
            <person name="Anantharaman K."/>
            <person name="Brown C.T."/>
            <person name="Hug L.A."/>
            <person name="Sharon I."/>
            <person name="Castelle C.J."/>
            <person name="Probst A.J."/>
            <person name="Thomas B.C."/>
            <person name="Singh A."/>
            <person name="Wilkins M.J."/>
            <person name="Karaoz U."/>
            <person name="Brodie E.L."/>
            <person name="Williams K.H."/>
            <person name="Hubbard S.S."/>
            <person name="Banfield J.F."/>
        </authorList>
    </citation>
    <scope>NUCLEOTIDE SEQUENCE [LARGE SCALE GENOMIC DNA]</scope>
</reference>
<dbReference type="CDD" id="cd10456">
    <property type="entry name" value="GIY-YIG_UPF0213"/>
    <property type="match status" value="1"/>
</dbReference>
<organism evidence="3 4">
    <name type="scientific">Candidatus Kaiserbacteria bacterium GWA2_50_9</name>
    <dbReference type="NCBI Taxonomy" id="1798474"/>
    <lineage>
        <taxon>Bacteria</taxon>
        <taxon>Candidatus Kaiseribacteriota</taxon>
    </lineage>
</organism>
<gene>
    <name evidence="3" type="ORF">A2118_00185</name>
</gene>
<feature type="domain" description="GIY-YIG" evidence="2">
    <location>
        <begin position="1"/>
        <end position="77"/>
    </location>
</feature>
<dbReference type="PANTHER" id="PTHR34477">
    <property type="entry name" value="UPF0213 PROTEIN YHBQ"/>
    <property type="match status" value="1"/>
</dbReference>
<dbReference type="Proteomes" id="UP000179014">
    <property type="component" value="Unassembled WGS sequence"/>
</dbReference>
<keyword evidence="3" id="KW-0540">Nuclease</keyword>
<dbReference type="PROSITE" id="PS50164">
    <property type="entry name" value="GIY_YIG"/>
    <property type="match status" value="1"/>
</dbReference>
<dbReference type="Pfam" id="PF01541">
    <property type="entry name" value="GIY-YIG"/>
    <property type="match status" value="1"/>
</dbReference>
<keyword evidence="3" id="KW-0378">Hydrolase</keyword>
<dbReference type="InterPro" id="IPR035901">
    <property type="entry name" value="GIY-YIG_endonuc_sf"/>
</dbReference>
<evidence type="ECO:0000259" key="2">
    <source>
        <dbReference type="PROSITE" id="PS50164"/>
    </source>
</evidence>
<dbReference type="GO" id="GO:0004519">
    <property type="term" value="F:endonuclease activity"/>
    <property type="evidence" value="ECO:0007669"/>
    <property type="project" value="UniProtKB-KW"/>
</dbReference>
<dbReference type="STRING" id="1798474.A2118_00185"/>
<comment type="caution">
    <text evidence="3">The sequence shown here is derived from an EMBL/GenBank/DDBJ whole genome shotgun (WGS) entry which is preliminary data.</text>
</comment>
<dbReference type="SMART" id="SM00465">
    <property type="entry name" value="GIYc"/>
    <property type="match status" value="1"/>
</dbReference>
<accession>A0A1F6BSC8</accession>
<name>A0A1F6BSC8_9BACT</name>
<dbReference type="InterPro" id="IPR050190">
    <property type="entry name" value="UPF0213_domain"/>
</dbReference>
<proteinExistence type="inferred from homology"/>
<dbReference type="InterPro" id="IPR000305">
    <property type="entry name" value="GIY-YIG_endonuc"/>
</dbReference>
<protein>
    <submittedName>
        <fullName evidence="3">Endonuclease</fullName>
    </submittedName>
</protein>
<sequence length="79" mass="9159">MLYFVYLLECEDGSLYTGITTDVERRFAEHKKGTGGNFTRANKAKRVVYTEEHPDRSSALKREAEIKKWPHEKKLTLIG</sequence>
<comment type="similarity">
    <text evidence="1">Belongs to the UPF0213 family.</text>
</comment>
<keyword evidence="3" id="KW-0255">Endonuclease</keyword>
<dbReference type="PANTHER" id="PTHR34477:SF1">
    <property type="entry name" value="UPF0213 PROTEIN YHBQ"/>
    <property type="match status" value="1"/>
</dbReference>
<dbReference type="SUPFAM" id="SSF82771">
    <property type="entry name" value="GIY-YIG endonuclease"/>
    <property type="match status" value="1"/>
</dbReference>
<dbReference type="AlphaFoldDB" id="A0A1F6BSC8"/>
<evidence type="ECO:0000313" key="4">
    <source>
        <dbReference type="Proteomes" id="UP000179014"/>
    </source>
</evidence>
<evidence type="ECO:0000256" key="1">
    <source>
        <dbReference type="ARBA" id="ARBA00007435"/>
    </source>
</evidence>
<evidence type="ECO:0000313" key="3">
    <source>
        <dbReference type="EMBL" id="OGG39826.1"/>
    </source>
</evidence>
<dbReference type="EMBL" id="MFKN01000040">
    <property type="protein sequence ID" value="OGG39826.1"/>
    <property type="molecule type" value="Genomic_DNA"/>
</dbReference>
<dbReference type="Gene3D" id="3.40.1440.10">
    <property type="entry name" value="GIY-YIG endonuclease"/>
    <property type="match status" value="1"/>
</dbReference>